<name>A0A4R6YQB9_9GAMM</name>
<dbReference type="RefSeq" id="WP_133820450.1">
    <property type="nucleotide sequence ID" value="NZ_SNZH01000014.1"/>
</dbReference>
<organism evidence="2 3">
    <name type="scientific">Tahibacter aquaticus</name>
    <dbReference type="NCBI Taxonomy" id="520092"/>
    <lineage>
        <taxon>Bacteria</taxon>
        <taxon>Pseudomonadati</taxon>
        <taxon>Pseudomonadota</taxon>
        <taxon>Gammaproteobacteria</taxon>
        <taxon>Lysobacterales</taxon>
        <taxon>Rhodanobacteraceae</taxon>
        <taxon>Tahibacter</taxon>
    </lineage>
</organism>
<reference evidence="2 3" key="1">
    <citation type="submission" date="2019-03" db="EMBL/GenBank/DDBJ databases">
        <title>Genomic Encyclopedia of Type Strains, Phase IV (KMG-IV): sequencing the most valuable type-strain genomes for metagenomic binning, comparative biology and taxonomic classification.</title>
        <authorList>
            <person name="Goeker M."/>
        </authorList>
    </citation>
    <scope>NUCLEOTIDE SEQUENCE [LARGE SCALE GENOMIC DNA]</scope>
    <source>
        <strain evidence="2 3">DSM 21667</strain>
    </source>
</reference>
<dbReference type="Proteomes" id="UP000295293">
    <property type="component" value="Unassembled WGS sequence"/>
</dbReference>
<keyword evidence="3" id="KW-1185">Reference proteome</keyword>
<feature type="compositionally biased region" description="Acidic residues" evidence="1">
    <location>
        <begin position="224"/>
        <end position="236"/>
    </location>
</feature>
<evidence type="ECO:0008006" key="4">
    <source>
        <dbReference type="Google" id="ProtNLM"/>
    </source>
</evidence>
<proteinExistence type="predicted"/>
<evidence type="ECO:0000313" key="3">
    <source>
        <dbReference type="Proteomes" id="UP000295293"/>
    </source>
</evidence>
<gene>
    <name evidence="2" type="ORF">DFR29_1148</name>
</gene>
<comment type="caution">
    <text evidence="2">The sequence shown here is derived from an EMBL/GenBank/DDBJ whole genome shotgun (WGS) entry which is preliminary data.</text>
</comment>
<dbReference type="OrthoDB" id="5951524at2"/>
<evidence type="ECO:0000256" key="1">
    <source>
        <dbReference type="SAM" id="MobiDB-lite"/>
    </source>
</evidence>
<dbReference type="EMBL" id="SNZH01000014">
    <property type="protein sequence ID" value="TDR39957.1"/>
    <property type="molecule type" value="Genomic_DNA"/>
</dbReference>
<dbReference type="AlphaFoldDB" id="A0A4R6YQB9"/>
<feature type="compositionally biased region" description="Basic residues" evidence="1">
    <location>
        <begin position="242"/>
        <end position="254"/>
    </location>
</feature>
<accession>A0A4R6YQB9</accession>
<feature type="compositionally biased region" description="Low complexity" evidence="1">
    <location>
        <begin position="281"/>
        <end position="302"/>
    </location>
</feature>
<protein>
    <recommendedName>
        <fullName evidence="4">EcsC family protein</fullName>
    </recommendedName>
</protein>
<evidence type="ECO:0000313" key="2">
    <source>
        <dbReference type="EMBL" id="TDR39957.1"/>
    </source>
</evidence>
<feature type="compositionally biased region" description="Low complexity" evidence="1">
    <location>
        <begin position="260"/>
        <end position="274"/>
    </location>
</feature>
<sequence length="311" mass="32030">MASRKPSTEIPAKRASTSPEQQRDAQFQALLRTACIKAAGVGALSALVGAIPGAGVLLRFTLGELADMAAVTAIQEQLIEDTLTLYELPLPDALRRPLIAQISALGAGASLGVDAIGRRILGRFGSKLGGSVFSRVAPLIGVLTSAVGNAATTYAIGRRAEAFAKVGAAPADSLAEAFRAFTGVDERRVWDWSVSATREALGTLAKVTAKFKAMNPFGRSDLADFDSGEETAEASPDDAAARPKKAPRKPRAAAKKAEVNKAAAKASTGAATKASAKKAAPKAATTNSRAAGKPGKAKAAPKPTRKTRKDD</sequence>
<feature type="region of interest" description="Disordered" evidence="1">
    <location>
        <begin position="1"/>
        <end position="21"/>
    </location>
</feature>
<feature type="region of interest" description="Disordered" evidence="1">
    <location>
        <begin position="224"/>
        <end position="311"/>
    </location>
</feature>